<evidence type="ECO:0000256" key="1">
    <source>
        <dbReference type="SAM" id="MobiDB-lite"/>
    </source>
</evidence>
<feature type="region of interest" description="Disordered" evidence="1">
    <location>
        <begin position="31"/>
        <end position="53"/>
    </location>
</feature>
<dbReference type="AlphaFoldDB" id="A0A6V7NP64"/>
<feature type="compositionally biased region" description="Pro residues" evidence="1">
    <location>
        <begin position="39"/>
        <end position="50"/>
    </location>
</feature>
<protein>
    <submittedName>
        <fullName evidence="2">Uncharacterized protein</fullName>
    </submittedName>
</protein>
<feature type="region of interest" description="Disordered" evidence="1">
    <location>
        <begin position="203"/>
        <end position="225"/>
    </location>
</feature>
<accession>A0A6V7NP64</accession>
<dbReference type="EMBL" id="LR862140">
    <property type="protein sequence ID" value="CAD1820410.1"/>
    <property type="molecule type" value="Genomic_DNA"/>
</dbReference>
<evidence type="ECO:0000313" key="2">
    <source>
        <dbReference type="EMBL" id="CAD1820410.1"/>
    </source>
</evidence>
<gene>
    <name evidence="2" type="ORF">CB5_LOCUS3621</name>
</gene>
<reference evidence="2" key="1">
    <citation type="submission" date="2020-07" db="EMBL/GenBank/DDBJ databases">
        <authorList>
            <person name="Lin J."/>
        </authorList>
    </citation>
    <scope>NUCLEOTIDE SEQUENCE</scope>
</reference>
<organism evidence="2">
    <name type="scientific">Ananas comosus var. bracteatus</name>
    <name type="common">red pineapple</name>
    <dbReference type="NCBI Taxonomy" id="296719"/>
    <lineage>
        <taxon>Eukaryota</taxon>
        <taxon>Viridiplantae</taxon>
        <taxon>Streptophyta</taxon>
        <taxon>Embryophyta</taxon>
        <taxon>Tracheophyta</taxon>
        <taxon>Spermatophyta</taxon>
        <taxon>Magnoliopsida</taxon>
        <taxon>Liliopsida</taxon>
        <taxon>Poales</taxon>
        <taxon>Bromeliaceae</taxon>
        <taxon>Bromelioideae</taxon>
        <taxon>Ananas</taxon>
    </lineage>
</organism>
<sequence length="461" mass="49262">MHQTARELSAPYAAAAPPAALRRLTWSAPEPRHLVHPSPAGPPAGIPPAANPSSPLTLRLGRCGQRVNAEGNLWTDRPRPQATAEIEKPLSGRFVANSSTECDLSSIFIRRCLGISCDVAKPSWQVTRVVSGFGNDGRSVVSAANVGYYRVLVAAVDSQLELGSGCSVPAVVRSDQTCTVTMPITRSQSAGADNAANFEEVETSAISDPARQRWPDRQTEAARRQEARMKRLEDLLLQQAAASRETQAPTPPAPVVDVAPRAPSPAPVLRVGACGRTPGGGFGGTPMQRPSVGAAFPTLVEGAERDRLLERLNEFRKCSPRVFDGEKVDHWIVGEVVDAHGKALPRHLRGGEGQGVARHSPLGRRGLPLVVEFLEHPSTDLAAITWTRFKKLSSGTTSQPASREDGAGFAQLAPRRPDRGVREGVLSASALRVLRRAGRRGQGPHLRARVAIVDLPVCAIL</sequence>
<feature type="compositionally biased region" description="Basic and acidic residues" evidence="1">
    <location>
        <begin position="210"/>
        <end position="225"/>
    </location>
</feature>
<name>A0A6V7NP64_ANACO</name>
<proteinExistence type="predicted"/>
<feature type="region of interest" description="Disordered" evidence="1">
    <location>
        <begin position="394"/>
        <end position="421"/>
    </location>
</feature>